<gene>
    <name evidence="1" type="ORF">RO3G_16625</name>
</gene>
<dbReference type="GO" id="GO:0003676">
    <property type="term" value="F:nucleic acid binding"/>
    <property type="evidence" value="ECO:0007669"/>
    <property type="project" value="InterPro"/>
</dbReference>
<protein>
    <recommendedName>
        <fullName evidence="3">Tc1-like transposase DDE domain-containing protein</fullName>
    </recommendedName>
</protein>
<evidence type="ECO:0008006" key="3">
    <source>
        <dbReference type="Google" id="ProtNLM"/>
    </source>
</evidence>
<dbReference type="EMBL" id="CH476752">
    <property type="protein sequence ID" value="EIE91914.1"/>
    <property type="molecule type" value="Genomic_DNA"/>
</dbReference>
<keyword evidence="2" id="KW-1185">Reference proteome</keyword>
<dbReference type="InterPro" id="IPR036397">
    <property type="entry name" value="RNaseH_sf"/>
</dbReference>
<dbReference type="InParanoid" id="I1CTY4"/>
<organism evidence="1 2">
    <name type="scientific">Rhizopus delemar (strain RA 99-880 / ATCC MYA-4621 / FGSC 9543 / NRRL 43880)</name>
    <name type="common">Mucormycosis agent</name>
    <name type="synonym">Rhizopus arrhizus var. delemar</name>
    <dbReference type="NCBI Taxonomy" id="246409"/>
    <lineage>
        <taxon>Eukaryota</taxon>
        <taxon>Fungi</taxon>
        <taxon>Fungi incertae sedis</taxon>
        <taxon>Mucoromycota</taxon>
        <taxon>Mucoromycotina</taxon>
        <taxon>Mucoromycetes</taxon>
        <taxon>Mucorales</taxon>
        <taxon>Mucorineae</taxon>
        <taxon>Rhizopodaceae</taxon>
        <taxon>Rhizopus</taxon>
    </lineage>
</organism>
<dbReference type="Gene3D" id="3.30.420.10">
    <property type="entry name" value="Ribonuclease H-like superfamily/Ribonuclease H"/>
    <property type="match status" value="1"/>
</dbReference>
<proteinExistence type="predicted"/>
<dbReference type="AlphaFoldDB" id="I1CTY4"/>
<sequence>MEGSKLDQETYISILGNRFYPWFTNVMVHQGRDFIFQEDGASCYTYSYARWWKETHQTRGFEYWSAQSPNLSPIKHVWNILGGYLVKTFKILKISGLWKGHIIGSLIVMKFFLFNEIQ</sequence>
<dbReference type="GeneID" id="93623590"/>
<dbReference type="STRING" id="246409.I1CTY4"/>
<accession>I1CTY4</accession>
<dbReference type="Proteomes" id="UP000009138">
    <property type="component" value="Unassembled WGS sequence"/>
</dbReference>
<reference evidence="1 2" key="1">
    <citation type="journal article" date="2009" name="PLoS Genet.">
        <title>Genomic analysis of the basal lineage fungus Rhizopus oryzae reveals a whole-genome duplication.</title>
        <authorList>
            <person name="Ma L.-J."/>
            <person name="Ibrahim A.S."/>
            <person name="Skory C."/>
            <person name="Grabherr M.G."/>
            <person name="Burger G."/>
            <person name="Butler M."/>
            <person name="Elias M."/>
            <person name="Idnurm A."/>
            <person name="Lang B.F."/>
            <person name="Sone T."/>
            <person name="Abe A."/>
            <person name="Calvo S.E."/>
            <person name="Corrochano L.M."/>
            <person name="Engels R."/>
            <person name="Fu J."/>
            <person name="Hansberg W."/>
            <person name="Kim J.-M."/>
            <person name="Kodira C.D."/>
            <person name="Koehrsen M.J."/>
            <person name="Liu B."/>
            <person name="Miranda-Saavedra D."/>
            <person name="O'Leary S."/>
            <person name="Ortiz-Castellanos L."/>
            <person name="Poulter R."/>
            <person name="Rodriguez-Romero J."/>
            <person name="Ruiz-Herrera J."/>
            <person name="Shen Y.-Q."/>
            <person name="Zeng Q."/>
            <person name="Galagan J."/>
            <person name="Birren B.W."/>
            <person name="Cuomo C.A."/>
            <person name="Wickes B.L."/>
        </authorList>
    </citation>
    <scope>NUCLEOTIDE SEQUENCE [LARGE SCALE GENOMIC DNA]</scope>
    <source>
        <strain evidence="2">RA 99-880 / ATCC MYA-4621 / FGSC 9543 / NRRL 43880</strain>
    </source>
</reference>
<dbReference type="VEuPathDB" id="FungiDB:RO3G_16625"/>
<name>I1CTY4_RHIO9</name>
<evidence type="ECO:0000313" key="1">
    <source>
        <dbReference type="EMBL" id="EIE91914.1"/>
    </source>
</evidence>
<evidence type="ECO:0000313" key="2">
    <source>
        <dbReference type="Proteomes" id="UP000009138"/>
    </source>
</evidence>
<dbReference type="RefSeq" id="XP_067527310.1">
    <property type="nucleotide sequence ID" value="XM_067671209.1"/>
</dbReference>